<evidence type="ECO:0000313" key="3">
    <source>
        <dbReference type="Proteomes" id="UP000030745"/>
    </source>
</evidence>
<evidence type="ECO:0000256" key="1">
    <source>
        <dbReference type="SAM" id="Coils"/>
    </source>
</evidence>
<dbReference type="EMBL" id="KK583558">
    <property type="protein sequence ID" value="KDO17823.1"/>
    <property type="molecule type" value="Genomic_DNA"/>
</dbReference>
<sequence length="215" mass="24672">MTLWNKDICAEPSCRCGKSSAELLIDYLNYQTTDGYVNYKRWKGGSKKRDGKSKITIAGEIAAMIKEHGLTRTSKSVKTKIEELHTKFNEAIDKFGYTGEGMMHGMQESTKAVEKAAARLFESRQAELEYKKTKHKSEAEAKMAELEYRKAKDKADADAKTDDRKLKQEEINIKKEEVAIKRSAQRHAATMEEARLMREMGYSKEEVLDYIRQNK</sequence>
<dbReference type="VEuPathDB" id="FungiDB:SPRG_16399"/>
<dbReference type="Proteomes" id="UP000030745">
    <property type="component" value="Unassembled WGS sequence"/>
</dbReference>
<dbReference type="STRING" id="695850.A0A067BI44"/>
<name>A0A067BI44_SAPPC</name>
<dbReference type="RefSeq" id="XP_012211469.1">
    <property type="nucleotide sequence ID" value="XM_012356079.1"/>
</dbReference>
<accession>A0A067BI44</accession>
<gene>
    <name evidence="2" type="ORF">SPRG_16399</name>
</gene>
<proteinExistence type="predicted"/>
<protein>
    <submittedName>
        <fullName evidence="2">Uncharacterized protein</fullName>
    </submittedName>
</protein>
<dbReference type="KEGG" id="spar:SPRG_16399"/>
<dbReference type="GeneID" id="24138028"/>
<reference evidence="2 3" key="1">
    <citation type="journal article" date="2013" name="PLoS Genet.">
        <title>Distinctive expansion of potential virulence genes in the genome of the oomycete fish pathogen Saprolegnia parasitica.</title>
        <authorList>
            <person name="Jiang R.H."/>
            <person name="de Bruijn I."/>
            <person name="Haas B.J."/>
            <person name="Belmonte R."/>
            <person name="Lobach L."/>
            <person name="Christie J."/>
            <person name="van den Ackerveken G."/>
            <person name="Bottin A."/>
            <person name="Bulone V."/>
            <person name="Diaz-Moreno S.M."/>
            <person name="Dumas B."/>
            <person name="Fan L."/>
            <person name="Gaulin E."/>
            <person name="Govers F."/>
            <person name="Grenville-Briggs L.J."/>
            <person name="Horner N.R."/>
            <person name="Levin J.Z."/>
            <person name="Mammella M."/>
            <person name="Meijer H.J."/>
            <person name="Morris P."/>
            <person name="Nusbaum C."/>
            <person name="Oome S."/>
            <person name="Phillips A.J."/>
            <person name="van Rooyen D."/>
            <person name="Rzeszutek E."/>
            <person name="Saraiva M."/>
            <person name="Secombes C.J."/>
            <person name="Seidl M.F."/>
            <person name="Snel B."/>
            <person name="Stassen J.H."/>
            <person name="Sykes S."/>
            <person name="Tripathy S."/>
            <person name="van den Berg H."/>
            <person name="Vega-Arreguin J.C."/>
            <person name="Wawra S."/>
            <person name="Young S.K."/>
            <person name="Zeng Q."/>
            <person name="Dieguez-Uribeondo J."/>
            <person name="Russ C."/>
            <person name="Tyler B.M."/>
            <person name="van West P."/>
        </authorList>
    </citation>
    <scope>NUCLEOTIDE SEQUENCE [LARGE SCALE GENOMIC DNA]</scope>
    <source>
        <strain evidence="2 3">CBS 223.65</strain>
    </source>
</reference>
<evidence type="ECO:0000313" key="2">
    <source>
        <dbReference type="EMBL" id="KDO17823.1"/>
    </source>
</evidence>
<dbReference type="AlphaFoldDB" id="A0A067BI44"/>
<dbReference type="PANTHER" id="PTHR33324">
    <property type="entry name" value="EXPRESSED PROTEIN"/>
    <property type="match status" value="1"/>
</dbReference>
<keyword evidence="1" id="KW-0175">Coiled coil</keyword>
<dbReference type="PANTHER" id="PTHR33324:SF2">
    <property type="entry name" value="MYB_SANT-LIKE DNA-BINDING DOMAIN-CONTAINING PROTEIN"/>
    <property type="match status" value="1"/>
</dbReference>
<organism evidence="2 3">
    <name type="scientific">Saprolegnia parasitica (strain CBS 223.65)</name>
    <dbReference type="NCBI Taxonomy" id="695850"/>
    <lineage>
        <taxon>Eukaryota</taxon>
        <taxon>Sar</taxon>
        <taxon>Stramenopiles</taxon>
        <taxon>Oomycota</taxon>
        <taxon>Saprolegniomycetes</taxon>
        <taxon>Saprolegniales</taxon>
        <taxon>Saprolegniaceae</taxon>
        <taxon>Saprolegnia</taxon>
    </lineage>
</organism>
<feature type="coiled-coil region" evidence="1">
    <location>
        <begin position="134"/>
        <end position="186"/>
    </location>
</feature>
<keyword evidence="3" id="KW-1185">Reference proteome</keyword>